<evidence type="ECO:0000256" key="6">
    <source>
        <dbReference type="ARBA" id="ARBA00022777"/>
    </source>
</evidence>
<dbReference type="EMBL" id="JAMZEJ010000002">
    <property type="protein sequence ID" value="MCQ8239951.1"/>
    <property type="molecule type" value="Genomic_DNA"/>
</dbReference>
<dbReference type="CDD" id="cd02021">
    <property type="entry name" value="GntK"/>
    <property type="match status" value="1"/>
</dbReference>
<reference evidence="10 11" key="1">
    <citation type="submission" date="2022-06" db="EMBL/GenBank/DDBJ databases">
        <title>Rhizosaccharibacter gen. nov. sp. nov. KSS12, endophytic bacteria isolated from sugarcane.</title>
        <authorList>
            <person name="Pitiwittayakul N."/>
        </authorList>
    </citation>
    <scope>NUCLEOTIDE SEQUENCE [LARGE SCALE GENOMIC DNA]</scope>
    <source>
        <strain evidence="10 11">KSS12</strain>
    </source>
</reference>
<evidence type="ECO:0000256" key="9">
    <source>
        <dbReference type="RuleBase" id="RU363066"/>
    </source>
</evidence>
<dbReference type="PANTHER" id="PTHR43442:SF3">
    <property type="entry name" value="GLUCONOKINASE-RELATED"/>
    <property type="match status" value="1"/>
</dbReference>
<evidence type="ECO:0000256" key="2">
    <source>
        <dbReference type="ARBA" id="ARBA00008420"/>
    </source>
</evidence>
<dbReference type="RefSeq" id="WP_422918844.1">
    <property type="nucleotide sequence ID" value="NZ_JAMZEJ010000002.1"/>
</dbReference>
<dbReference type="Pfam" id="PF13671">
    <property type="entry name" value="AAA_33"/>
    <property type="match status" value="1"/>
</dbReference>
<comment type="similarity">
    <text evidence="2 9">Belongs to the gluconokinase GntK/GntV family.</text>
</comment>
<dbReference type="InterPro" id="IPR006001">
    <property type="entry name" value="Therm_gnt_kin"/>
</dbReference>
<evidence type="ECO:0000256" key="8">
    <source>
        <dbReference type="ARBA" id="ARBA00048090"/>
    </source>
</evidence>
<dbReference type="NCBIfam" id="TIGR01313">
    <property type="entry name" value="therm_gnt_kin"/>
    <property type="match status" value="1"/>
</dbReference>
<sequence>MGVSGSGKSTVALQLHERLGWPFQEGDDLHPPENVAKMSASIPLTDEDRKPWLARCARWVRQHQEADGGGILTCSALKRAYRNQLVDHMPGVFFLYLKVPEAVLRARMAHRKGHYMPAGLLPSQLQTLEEPADDEPVIRVQVADTADATVEAALSALRASG</sequence>
<keyword evidence="5 9" id="KW-0547">Nucleotide-binding</keyword>
<evidence type="ECO:0000256" key="7">
    <source>
        <dbReference type="ARBA" id="ARBA00022840"/>
    </source>
</evidence>
<dbReference type="InterPro" id="IPR027417">
    <property type="entry name" value="P-loop_NTPase"/>
</dbReference>
<dbReference type="SUPFAM" id="SSF52540">
    <property type="entry name" value="P-loop containing nucleoside triphosphate hydrolases"/>
    <property type="match status" value="1"/>
</dbReference>
<comment type="caution">
    <text evidence="10">The sequence shown here is derived from an EMBL/GenBank/DDBJ whole genome shotgun (WGS) entry which is preliminary data.</text>
</comment>
<evidence type="ECO:0000313" key="10">
    <source>
        <dbReference type="EMBL" id="MCQ8239951.1"/>
    </source>
</evidence>
<evidence type="ECO:0000313" key="11">
    <source>
        <dbReference type="Proteomes" id="UP001524547"/>
    </source>
</evidence>
<evidence type="ECO:0000256" key="3">
    <source>
        <dbReference type="ARBA" id="ARBA00012054"/>
    </source>
</evidence>
<dbReference type="PANTHER" id="PTHR43442">
    <property type="entry name" value="GLUCONOKINASE-RELATED"/>
    <property type="match status" value="1"/>
</dbReference>
<dbReference type="Proteomes" id="UP001524547">
    <property type="component" value="Unassembled WGS sequence"/>
</dbReference>
<protein>
    <recommendedName>
        <fullName evidence="3 9">Gluconokinase</fullName>
        <ecNumber evidence="3 9">2.7.1.12</ecNumber>
    </recommendedName>
</protein>
<accession>A0ABT1VUD4</accession>
<comment type="pathway">
    <text evidence="1">Carbohydrate acid metabolism.</text>
</comment>
<organism evidence="10 11">
    <name type="scientific">Rhizosaccharibacter radicis</name>
    <dbReference type="NCBI Taxonomy" id="2782605"/>
    <lineage>
        <taxon>Bacteria</taxon>
        <taxon>Pseudomonadati</taxon>
        <taxon>Pseudomonadota</taxon>
        <taxon>Alphaproteobacteria</taxon>
        <taxon>Acetobacterales</taxon>
        <taxon>Acetobacteraceae</taxon>
        <taxon>Rhizosaccharibacter</taxon>
    </lineage>
</organism>
<keyword evidence="11" id="KW-1185">Reference proteome</keyword>
<evidence type="ECO:0000256" key="4">
    <source>
        <dbReference type="ARBA" id="ARBA00022679"/>
    </source>
</evidence>
<dbReference type="EC" id="2.7.1.12" evidence="3 9"/>
<proteinExistence type="inferred from homology"/>
<name>A0ABT1VUD4_9PROT</name>
<gene>
    <name evidence="10" type="ORF">NFI88_03735</name>
</gene>
<keyword evidence="7 9" id="KW-0067">ATP-binding</keyword>
<dbReference type="Gene3D" id="3.40.50.300">
    <property type="entry name" value="P-loop containing nucleotide triphosphate hydrolases"/>
    <property type="match status" value="1"/>
</dbReference>
<keyword evidence="6 9" id="KW-0418">Kinase</keyword>
<evidence type="ECO:0000256" key="5">
    <source>
        <dbReference type="ARBA" id="ARBA00022741"/>
    </source>
</evidence>
<evidence type="ECO:0000256" key="1">
    <source>
        <dbReference type="ARBA" id="ARBA00004761"/>
    </source>
</evidence>
<comment type="catalytic activity">
    <reaction evidence="8 9">
        <text>D-gluconate + ATP = 6-phospho-D-gluconate + ADP + H(+)</text>
        <dbReference type="Rhea" id="RHEA:19433"/>
        <dbReference type="ChEBI" id="CHEBI:15378"/>
        <dbReference type="ChEBI" id="CHEBI:18391"/>
        <dbReference type="ChEBI" id="CHEBI:30616"/>
        <dbReference type="ChEBI" id="CHEBI:58759"/>
        <dbReference type="ChEBI" id="CHEBI:456216"/>
        <dbReference type="EC" id="2.7.1.12"/>
    </reaction>
</comment>
<keyword evidence="4 9" id="KW-0808">Transferase</keyword>